<evidence type="ECO:0000313" key="1">
    <source>
        <dbReference type="EMBL" id="MCE3216187.1"/>
    </source>
</evidence>
<feature type="non-terminal residue" evidence="1">
    <location>
        <position position="53"/>
    </location>
</feature>
<organism evidence="1 2">
    <name type="scientific">Datura stramonium</name>
    <name type="common">Jimsonweed</name>
    <name type="synonym">Common thornapple</name>
    <dbReference type="NCBI Taxonomy" id="4076"/>
    <lineage>
        <taxon>Eukaryota</taxon>
        <taxon>Viridiplantae</taxon>
        <taxon>Streptophyta</taxon>
        <taxon>Embryophyta</taxon>
        <taxon>Tracheophyta</taxon>
        <taxon>Spermatophyta</taxon>
        <taxon>Magnoliopsida</taxon>
        <taxon>eudicotyledons</taxon>
        <taxon>Gunneridae</taxon>
        <taxon>Pentapetalae</taxon>
        <taxon>asterids</taxon>
        <taxon>lamiids</taxon>
        <taxon>Solanales</taxon>
        <taxon>Solanaceae</taxon>
        <taxon>Solanoideae</taxon>
        <taxon>Datureae</taxon>
        <taxon>Datura</taxon>
    </lineage>
</organism>
<dbReference type="EMBL" id="JACEIK010012612">
    <property type="protein sequence ID" value="MCE3216187.1"/>
    <property type="molecule type" value="Genomic_DNA"/>
</dbReference>
<feature type="non-terminal residue" evidence="1">
    <location>
        <position position="1"/>
    </location>
</feature>
<sequence length="53" mass="6347">YYEDDNSVYDEPEVNRLLKEYFPEDGKKSVTREGLLSCIRQKSWRSDEDALKM</sequence>
<name>A0ABS8WY12_DATST</name>
<protein>
    <submittedName>
        <fullName evidence="1">Uncharacterized protein</fullName>
    </submittedName>
</protein>
<reference evidence="1 2" key="1">
    <citation type="journal article" date="2021" name="BMC Genomics">
        <title>Datura genome reveals duplications of psychoactive alkaloid biosynthetic genes and high mutation rate following tissue culture.</title>
        <authorList>
            <person name="Rajewski A."/>
            <person name="Carter-House D."/>
            <person name="Stajich J."/>
            <person name="Litt A."/>
        </authorList>
    </citation>
    <scope>NUCLEOTIDE SEQUENCE [LARGE SCALE GENOMIC DNA]</scope>
    <source>
        <strain evidence="1">AR-01</strain>
    </source>
</reference>
<accession>A0ABS8WY12</accession>
<evidence type="ECO:0000313" key="2">
    <source>
        <dbReference type="Proteomes" id="UP000823775"/>
    </source>
</evidence>
<proteinExistence type="predicted"/>
<dbReference type="Proteomes" id="UP000823775">
    <property type="component" value="Unassembled WGS sequence"/>
</dbReference>
<keyword evidence="2" id="KW-1185">Reference proteome</keyword>
<comment type="caution">
    <text evidence="1">The sequence shown here is derived from an EMBL/GenBank/DDBJ whole genome shotgun (WGS) entry which is preliminary data.</text>
</comment>
<gene>
    <name evidence="1" type="ORF">HAX54_005334</name>
</gene>